<dbReference type="GO" id="GO:0043565">
    <property type="term" value="F:sequence-specific DNA binding"/>
    <property type="evidence" value="ECO:0007669"/>
    <property type="project" value="TreeGrafter"/>
</dbReference>
<keyword evidence="3" id="KW-1185">Reference proteome</keyword>
<evidence type="ECO:0000313" key="3">
    <source>
        <dbReference type="Proteomes" id="UP001458880"/>
    </source>
</evidence>
<dbReference type="PANTHER" id="PTHR47055">
    <property type="entry name" value="DDE_TNP_1_7 DOMAIN-CONTAINING PROTEIN"/>
    <property type="match status" value="1"/>
</dbReference>
<dbReference type="InterPro" id="IPR029526">
    <property type="entry name" value="PGBD"/>
</dbReference>
<comment type="caution">
    <text evidence="2">The sequence shown here is derived from an EMBL/GenBank/DDBJ whole genome shotgun (WGS) entry which is preliminary data.</text>
</comment>
<reference evidence="2 3" key="1">
    <citation type="journal article" date="2024" name="BMC Genomics">
        <title>De novo assembly and annotation of Popillia japonica's genome with initial clues to its potential as an invasive pest.</title>
        <authorList>
            <person name="Cucini C."/>
            <person name="Boschi S."/>
            <person name="Funari R."/>
            <person name="Cardaioli E."/>
            <person name="Iannotti N."/>
            <person name="Marturano G."/>
            <person name="Paoli F."/>
            <person name="Bruttini M."/>
            <person name="Carapelli A."/>
            <person name="Frati F."/>
            <person name="Nardi F."/>
        </authorList>
    </citation>
    <scope>NUCLEOTIDE SEQUENCE [LARGE SCALE GENOMIC DNA]</scope>
    <source>
        <strain evidence="2">DMR45628</strain>
    </source>
</reference>
<dbReference type="InterPro" id="IPR052638">
    <property type="entry name" value="PiggyBac_TE-derived"/>
</dbReference>
<dbReference type="Pfam" id="PF13843">
    <property type="entry name" value="DDE_Tnp_1_7"/>
    <property type="match status" value="1"/>
</dbReference>
<feature type="domain" description="PiggyBac transposable element-derived protein" evidence="1">
    <location>
        <begin position="2"/>
        <end position="207"/>
    </location>
</feature>
<proteinExistence type="predicted"/>
<name>A0AAW1ICV6_POPJA</name>
<dbReference type="PANTHER" id="PTHR47055:SF3">
    <property type="entry name" value="PHORBOL-ESTER_DAG-TYPE DOMAIN-CONTAINING PROTEIN"/>
    <property type="match status" value="1"/>
</dbReference>
<evidence type="ECO:0000259" key="1">
    <source>
        <dbReference type="Pfam" id="PF13843"/>
    </source>
</evidence>
<dbReference type="EMBL" id="JASPKY010000662">
    <property type="protein sequence ID" value="KAK9687087.1"/>
    <property type="molecule type" value="Genomic_DNA"/>
</dbReference>
<dbReference type="Proteomes" id="UP001458880">
    <property type="component" value="Unassembled WGS sequence"/>
</dbReference>
<sequence>MRPFMNALNKSFLEFTTIDEAHSVDESMIPYYGRHGTKQFIRGKPIRWRYKFWIGTTRLGYIEWFEPYQEFTSTIPNKYKNVELDSGVVLTFADELQKNFPNLPFHLYFDNFFTSLSLLHHLKNRGLKGTGTIKANRITDIALSHPNEHKKQNRDSYEYMLDAGKKIVTCRWNDNNLATLASNNASVKPLSQVKRFSQREKKYIMVEQSRIIKKIQ</sequence>
<gene>
    <name evidence="2" type="ORF">QE152_g36704</name>
</gene>
<dbReference type="AlphaFoldDB" id="A0AAW1ICV6"/>
<protein>
    <submittedName>
        <fullName evidence="2">Transposase IS4</fullName>
    </submittedName>
</protein>
<organism evidence="2 3">
    <name type="scientific">Popillia japonica</name>
    <name type="common">Japanese beetle</name>
    <dbReference type="NCBI Taxonomy" id="7064"/>
    <lineage>
        <taxon>Eukaryota</taxon>
        <taxon>Metazoa</taxon>
        <taxon>Ecdysozoa</taxon>
        <taxon>Arthropoda</taxon>
        <taxon>Hexapoda</taxon>
        <taxon>Insecta</taxon>
        <taxon>Pterygota</taxon>
        <taxon>Neoptera</taxon>
        <taxon>Endopterygota</taxon>
        <taxon>Coleoptera</taxon>
        <taxon>Polyphaga</taxon>
        <taxon>Scarabaeiformia</taxon>
        <taxon>Scarabaeidae</taxon>
        <taxon>Rutelinae</taxon>
        <taxon>Popillia</taxon>
    </lineage>
</organism>
<accession>A0AAW1ICV6</accession>
<evidence type="ECO:0000313" key="2">
    <source>
        <dbReference type="EMBL" id="KAK9687087.1"/>
    </source>
</evidence>